<dbReference type="Gene3D" id="1.10.287.3510">
    <property type="match status" value="1"/>
</dbReference>
<accession>A0A141CLH5</accession>
<feature type="transmembrane region" description="Helical" evidence="1">
    <location>
        <begin position="12"/>
        <end position="41"/>
    </location>
</feature>
<keyword evidence="1" id="KW-0812">Transmembrane</keyword>
<gene>
    <name evidence="2" type="primary">NADH4L</name>
</gene>
<keyword evidence="1" id="KW-0472">Membrane</keyword>
<reference evidence="2" key="1">
    <citation type="submission" date="2015-03" db="EMBL/GenBank/DDBJ databases">
        <title>Mitochondrial variation in chaetognaths.</title>
        <authorList>
            <person name="Marletaz F."/>
            <person name="Le Parco Y."/>
            <person name="Liu S."/>
            <person name="Peijnenburg K."/>
        </authorList>
    </citation>
    <scope>NUCLEOTIDE SEQUENCE</scope>
    <source>
        <strain evidence="2">SE-S3-62</strain>
    </source>
</reference>
<organism evidence="2">
    <name type="scientific">Parasagitta elegans</name>
    <dbReference type="NCBI Taxonomy" id="1562708"/>
    <lineage>
        <taxon>Eukaryota</taxon>
        <taxon>Metazoa</taxon>
        <taxon>Spiralia</taxon>
        <taxon>Gnathifera</taxon>
        <taxon>Chaetognatha</taxon>
        <taxon>Sagittoidea</taxon>
        <taxon>Aphragmophora</taxon>
        <taxon>Ctenodontina</taxon>
        <taxon>Sagittidae</taxon>
        <taxon>Parasagitta</taxon>
    </lineage>
</organism>
<geneLocation type="mitochondrion" evidence="2"/>
<keyword evidence="1" id="KW-1133">Transmembrane helix</keyword>
<proteinExistence type="predicted"/>
<evidence type="ECO:0000313" key="2">
    <source>
        <dbReference type="EMBL" id="AKS04371.1"/>
    </source>
</evidence>
<dbReference type="EMBL" id="KP899785">
    <property type="protein sequence ID" value="AKS04371.1"/>
    <property type="molecule type" value="Genomic_DNA"/>
</dbReference>
<feature type="transmembrane region" description="Helical" evidence="1">
    <location>
        <begin position="47"/>
        <end position="72"/>
    </location>
</feature>
<sequence length="82" mass="8750">MWLKCLILMSVLLITAVFLKASYLAVLLCLEALVIVSVLVLVHHSELMFSVCFICIGACESAVGLACLVSLVRLQGGALSLI</sequence>
<keyword evidence="2" id="KW-0496">Mitochondrion</keyword>
<evidence type="ECO:0000256" key="1">
    <source>
        <dbReference type="SAM" id="Phobius"/>
    </source>
</evidence>
<name>A0A141CLH5_9BILA</name>
<protein>
    <submittedName>
        <fullName evidence="2">NADH dehydrogenase subunit 4L</fullName>
    </submittedName>
</protein>
<dbReference type="AlphaFoldDB" id="A0A141CLH5"/>